<accession>A0AB34IVT1</accession>
<evidence type="ECO:0000313" key="2">
    <source>
        <dbReference type="EMBL" id="KAL1507945.1"/>
    </source>
</evidence>
<evidence type="ECO:0000313" key="3">
    <source>
        <dbReference type="Proteomes" id="UP001515480"/>
    </source>
</evidence>
<name>A0AB34IVT1_PRYPA</name>
<organism evidence="2 3">
    <name type="scientific">Prymnesium parvum</name>
    <name type="common">Toxic golden alga</name>
    <dbReference type="NCBI Taxonomy" id="97485"/>
    <lineage>
        <taxon>Eukaryota</taxon>
        <taxon>Haptista</taxon>
        <taxon>Haptophyta</taxon>
        <taxon>Prymnesiophyceae</taxon>
        <taxon>Prymnesiales</taxon>
        <taxon>Prymnesiaceae</taxon>
        <taxon>Prymnesium</taxon>
    </lineage>
</organism>
<feature type="compositionally biased region" description="Pro residues" evidence="1">
    <location>
        <begin position="32"/>
        <end position="41"/>
    </location>
</feature>
<comment type="caution">
    <text evidence="2">The sequence shown here is derived from an EMBL/GenBank/DDBJ whole genome shotgun (WGS) entry which is preliminary data.</text>
</comment>
<keyword evidence="3" id="KW-1185">Reference proteome</keyword>
<gene>
    <name evidence="2" type="ORF">AB1Y20_007549</name>
</gene>
<sequence>MLDAVDMSSPLSDGTMHDAFDFIYDHDDPVDSAPPTPPAAAPPFAHDGFATPGAPRAAGAVTDAEPAPLGRRPGFDVAVLVSEDHMFIMSQHVGPLPGAQVGNGKREDDV</sequence>
<protein>
    <submittedName>
        <fullName evidence="2">Uncharacterized protein</fullName>
    </submittedName>
</protein>
<evidence type="ECO:0000256" key="1">
    <source>
        <dbReference type="SAM" id="MobiDB-lite"/>
    </source>
</evidence>
<dbReference type="Proteomes" id="UP001515480">
    <property type="component" value="Unassembled WGS sequence"/>
</dbReference>
<reference evidence="2 3" key="1">
    <citation type="journal article" date="2024" name="Science">
        <title>Giant polyketide synthase enzymes in the biosynthesis of giant marine polyether toxins.</title>
        <authorList>
            <person name="Fallon T.R."/>
            <person name="Shende V.V."/>
            <person name="Wierzbicki I.H."/>
            <person name="Pendleton A.L."/>
            <person name="Watervoot N.F."/>
            <person name="Auber R.P."/>
            <person name="Gonzalez D.J."/>
            <person name="Wisecaver J.H."/>
            <person name="Moore B.S."/>
        </authorList>
    </citation>
    <scope>NUCLEOTIDE SEQUENCE [LARGE SCALE GENOMIC DNA]</scope>
    <source>
        <strain evidence="2 3">12B1</strain>
    </source>
</reference>
<dbReference type="EMBL" id="JBGBPQ010000017">
    <property type="protein sequence ID" value="KAL1507945.1"/>
    <property type="molecule type" value="Genomic_DNA"/>
</dbReference>
<feature type="region of interest" description="Disordered" evidence="1">
    <location>
        <begin position="24"/>
        <end position="71"/>
    </location>
</feature>
<dbReference type="AlphaFoldDB" id="A0AB34IVT1"/>
<proteinExistence type="predicted"/>